<evidence type="ECO:0000313" key="7">
    <source>
        <dbReference type="Proteomes" id="UP000321525"/>
    </source>
</evidence>
<protein>
    <submittedName>
        <fullName evidence="6">Amino acid ABC transporter substrate-binding protein</fullName>
    </submittedName>
</protein>
<feature type="domain" description="Solute-binding protein family 3/N-terminal" evidence="4">
    <location>
        <begin position="35"/>
        <end position="261"/>
    </location>
</feature>
<dbReference type="Pfam" id="PF00497">
    <property type="entry name" value="SBP_bac_3"/>
    <property type="match status" value="1"/>
</dbReference>
<feature type="signal peptide" evidence="3">
    <location>
        <begin position="1"/>
        <end position="18"/>
    </location>
</feature>
<dbReference type="EMBL" id="VOLQ01000002">
    <property type="protein sequence ID" value="TWX71459.1"/>
    <property type="molecule type" value="Genomic_DNA"/>
</dbReference>
<name>A0A5C6QRG1_9GAMM</name>
<feature type="chain" id="PRO_5022763374" evidence="3">
    <location>
        <begin position="19"/>
        <end position="262"/>
    </location>
</feature>
<dbReference type="EMBL" id="VOLR01000002">
    <property type="protein sequence ID" value="TWX62547.1"/>
    <property type="molecule type" value="Genomic_DNA"/>
</dbReference>
<reference evidence="6 8" key="1">
    <citation type="submission" date="2019-07" db="EMBL/GenBank/DDBJ databases">
        <title>Genomes of sea-ice associated Colwellia species.</title>
        <authorList>
            <person name="Bowman J.P."/>
        </authorList>
    </citation>
    <scope>NUCLEOTIDE SEQUENCE [LARGE SCALE GENOMIC DNA]</scope>
    <source>
        <strain evidence="5 7">ACAM 607</strain>
        <strain evidence="6 8">IC036</strain>
    </source>
</reference>
<evidence type="ECO:0000256" key="2">
    <source>
        <dbReference type="ARBA" id="ARBA00022729"/>
    </source>
</evidence>
<keyword evidence="2 3" id="KW-0732">Signal</keyword>
<dbReference type="InterPro" id="IPR001638">
    <property type="entry name" value="Solute-binding_3/MltF_N"/>
</dbReference>
<sequence length="262" mass="30294">MMNFIKIILFLYPLTVLAQSSAKPELPLLEKGKTVLTVAMEDIGYFPFYYQENGEIKGFSVDVLNYIEAHSNYDFEFIILPWPRAVHLVAEGRVDLILTLFKTSKRKQIYHFIEPAYANEINQLFTLKDNYFEFDGQLQQLTPYSIGTIREYSYGEYFDGASYLNKLPALTEEILLKLLLGKQVDMLISNPLVFNQIIAKNKMNDQVKAIEPYISLTPVYMALTKKRKDSLVIKKTLGQLTVQLKASPVYQKLLTKYQLNFK</sequence>
<dbReference type="RefSeq" id="WP_146797403.1">
    <property type="nucleotide sequence ID" value="NZ_VOLP01000003.1"/>
</dbReference>
<gene>
    <name evidence="5" type="ORF">ESZ26_01545</name>
    <name evidence="6" type="ORF">ESZ27_01155</name>
</gene>
<dbReference type="Proteomes" id="UP000321917">
    <property type="component" value="Unassembled WGS sequence"/>
</dbReference>
<dbReference type="SMART" id="SM00062">
    <property type="entry name" value="PBPb"/>
    <property type="match status" value="1"/>
</dbReference>
<evidence type="ECO:0000256" key="1">
    <source>
        <dbReference type="ARBA" id="ARBA00010333"/>
    </source>
</evidence>
<dbReference type="PANTHER" id="PTHR35936">
    <property type="entry name" value="MEMBRANE-BOUND LYTIC MUREIN TRANSGLYCOSYLASE F"/>
    <property type="match status" value="1"/>
</dbReference>
<dbReference type="OrthoDB" id="6193186at2"/>
<comment type="similarity">
    <text evidence="1">Belongs to the bacterial solute-binding protein 3 family.</text>
</comment>
<organism evidence="6 8">
    <name type="scientific">Colwellia hornerae</name>
    <dbReference type="NCBI Taxonomy" id="89402"/>
    <lineage>
        <taxon>Bacteria</taxon>
        <taxon>Pseudomonadati</taxon>
        <taxon>Pseudomonadota</taxon>
        <taxon>Gammaproteobacteria</taxon>
        <taxon>Alteromonadales</taxon>
        <taxon>Colwelliaceae</taxon>
        <taxon>Colwellia</taxon>
    </lineage>
</organism>
<dbReference type="Gene3D" id="3.40.190.10">
    <property type="entry name" value="Periplasmic binding protein-like II"/>
    <property type="match status" value="2"/>
</dbReference>
<dbReference type="AlphaFoldDB" id="A0A5C6QRG1"/>
<proteinExistence type="inferred from homology"/>
<comment type="caution">
    <text evidence="6">The sequence shown here is derived from an EMBL/GenBank/DDBJ whole genome shotgun (WGS) entry which is preliminary data.</text>
</comment>
<keyword evidence="7" id="KW-1185">Reference proteome</keyword>
<dbReference type="PANTHER" id="PTHR35936:SF25">
    <property type="entry name" value="ABC TRANSPORTER SUBSTRATE-BINDING PROTEIN"/>
    <property type="match status" value="1"/>
</dbReference>
<evidence type="ECO:0000313" key="5">
    <source>
        <dbReference type="EMBL" id="TWX62547.1"/>
    </source>
</evidence>
<evidence type="ECO:0000259" key="4">
    <source>
        <dbReference type="SMART" id="SM00062"/>
    </source>
</evidence>
<evidence type="ECO:0000256" key="3">
    <source>
        <dbReference type="SAM" id="SignalP"/>
    </source>
</evidence>
<evidence type="ECO:0000313" key="6">
    <source>
        <dbReference type="EMBL" id="TWX71459.1"/>
    </source>
</evidence>
<dbReference type="Proteomes" id="UP000321525">
    <property type="component" value="Unassembled WGS sequence"/>
</dbReference>
<evidence type="ECO:0000313" key="8">
    <source>
        <dbReference type="Proteomes" id="UP000321917"/>
    </source>
</evidence>
<dbReference type="SUPFAM" id="SSF53850">
    <property type="entry name" value="Periplasmic binding protein-like II"/>
    <property type="match status" value="1"/>
</dbReference>
<accession>A0A5C6QRG1</accession>